<reference evidence="8" key="1">
    <citation type="journal article" date="2018" name="DNA Res.">
        <title>Multiple hybrid de novo genome assembly of finger millet, an orphan allotetraploid crop.</title>
        <authorList>
            <person name="Hatakeyama M."/>
            <person name="Aluri S."/>
            <person name="Balachadran M.T."/>
            <person name="Sivarajan S.R."/>
            <person name="Patrignani A."/>
            <person name="Gruter S."/>
            <person name="Poveda L."/>
            <person name="Shimizu-Inatsugi R."/>
            <person name="Baeten J."/>
            <person name="Francoijs K.J."/>
            <person name="Nataraja K.N."/>
            <person name="Reddy Y.A.N."/>
            <person name="Phadnis S."/>
            <person name="Ravikumar R.L."/>
            <person name="Schlapbach R."/>
            <person name="Sreeman S.M."/>
            <person name="Shimizu K.K."/>
        </authorList>
    </citation>
    <scope>NUCLEOTIDE SEQUENCE</scope>
</reference>
<organism evidence="8 9">
    <name type="scientific">Eleusine coracana subsp. coracana</name>
    <dbReference type="NCBI Taxonomy" id="191504"/>
    <lineage>
        <taxon>Eukaryota</taxon>
        <taxon>Viridiplantae</taxon>
        <taxon>Streptophyta</taxon>
        <taxon>Embryophyta</taxon>
        <taxon>Tracheophyta</taxon>
        <taxon>Spermatophyta</taxon>
        <taxon>Magnoliopsida</taxon>
        <taxon>Liliopsida</taxon>
        <taxon>Poales</taxon>
        <taxon>Poaceae</taxon>
        <taxon>PACMAD clade</taxon>
        <taxon>Chloridoideae</taxon>
        <taxon>Cynodonteae</taxon>
        <taxon>Eleusininae</taxon>
        <taxon>Eleusine</taxon>
    </lineage>
</organism>
<dbReference type="SUPFAM" id="SSF51197">
    <property type="entry name" value="Clavaminate synthase-like"/>
    <property type="match status" value="1"/>
</dbReference>
<gene>
    <name evidence="8" type="primary">gb02871</name>
    <name evidence="8" type="ORF">PR202_gb02871</name>
</gene>
<evidence type="ECO:0000256" key="5">
    <source>
        <dbReference type="RuleBase" id="RU003682"/>
    </source>
</evidence>
<evidence type="ECO:0000256" key="4">
    <source>
        <dbReference type="ARBA" id="ARBA00023004"/>
    </source>
</evidence>
<comment type="similarity">
    <text evidence="1 5">Belongs to the iron/ascorbate-dependent oxidoreductase family.</text>
</comment>
<dbReference type="InterPro" id="IPR044861">
    <property type="entry name" value="IPNS-like_FE2OG_OXY"/>
</dbReference>
<feature type="region of interest" description="Disordered" evidence="6">
    <location>
        <begin position="1"/>
        <end position="30"/>
    </location>
</feature>
<comment type="caution">
    <text evidence="8">The sequence shown here is derived from an EMBL/GenBank/DDBJ whole genome shotgun (WGS) entry which is preliminary data.</text>
</comment>
<dbReference type="Proteomes" id="UP001054889">
    <property type="component" value="Unassembled WGS sequence"/>
</dbReference>
<reference evidence="8" key="2">
    <citation type="submission" date="2021-12" db="EMBL/GenBank/DDBJ databases">
        <title>Resequencing data analysis of finger millet.</title>
        <authorList>
            <person name="Hatakeyama M."/>
            <person name="Aluri S."/>
            <person name="Balachadran M.T."/>
            <person name="Sivarajan S.R."/>
            <person name="Poveda L."/>
            <person name="Shimizu-Inatsugi R."/>
            <person name="Schlapbach R."/>
            <person name="Sreeman S.M."/>
            <person name="Shimizu K.K."/>
        </authorList>
    </citation>
    <scope>NUCLEOTIDE SEQUENCE</scope>
</reference>
<dbReference type="Gene3D" id="2.60.120.330">
    <property type="entry name" value="B-lactam Antibiotic, Isopenicillin N Synthase, Chain"/>
    <property type="match status" value="1"/>
</dbReference>
<keyword evidence="9" id="KW-1185">Reference proteome</keyword>
<name>A0AAV5DYU4_ELECO</name>
<dbReference type="GO" id="GO:0046872">
    <property type="term" value="F:metal ion binding"/>
    <property type="evidence" value="ECO:0007669"/>
    <property type="project" value="UniProtKB-KW"/>
</dbReference>
<protein>
    <recommendedName>
        <fullName evidence="7">Fe2OG dioxygenase domain-containing protein</fullName>
    </recommendedName>
</protein>
<keyword evidence="3 5" id="KW-0560">Oxidoreductase</keyword>
<dbReference type="InterPro" id="IPR005123">
    <property type="entry name" value="Oxoglu/Fe-dep_dioxygenase_dom"/>
</dbReference>
<dbReference type="AlphaFoldDB" id="A0AAV5DYU4"/>
<evidence type="ECO:0000256" key="3">
    <source>
        <dbReference type="ARBA" id="ARBA00023002"/>
    </source>
</evidence>
<feature type="domain" description="Fe2OG dioxygenase" evidence="7">
    <location>
        <begin position="222"/>
        <end position="328"/>
    </location>
</feature>
<dbReference type="EMBL" id="BQKI01000072">
    <property type="protein sequence ID" value="GJN15924.1"/>
    <property type="molecule type" value="Genomic_DNA"/>
</dbReference>
<dbReference type="PANTHER" id="PTHR47991">
    <property type="entry name" value="OXOGLUTARATE/IRON-DEPENDENT DIOXYGENASE"/>
    <property type="match status" value="1"/>
</dbReference>
<evidence type="ECO:0000256" key="6">
    <source>
        <dbReference type="SAM" id="MobiDB-lite"/>
    </source>
</evidence>
<dbReference type="Pfam" id="PF14226">
    <property type="entry name" value="DIOX_N"/>
    <property type="match status" value="2"/>
</dbReference>
<evidence type="ECO:0000256" key="1">
    <source>
        <dbReference type="ARBA" id="ARBA00008056"/>
    </source>
</evidence>
<dbReference type="Pfam" id="PF03171">
    <property type="entry name" value="2OG-FeII_Oxy"/>
    <property type="match status" value="1"/>
</dbReference>
<evidence type="ECO:0000259" key="7">
    <source>
        <dbReference type="PROSITE" id="PS51471"/>
    </source>
</evidence>
<evidence type="ECO:0000313" key="8">
    <source>
        <dbReference type="EMBL" id="GJN15924.1"/>
    </source>
</evidence>
<dbReference type="PROSITE" id="PS51471">
    <property type="entry name" value="FE2OG_OXY"/>
    <property type="match status" value="1"/>
</dbReference>
<dbReference type="GO" id="GO:0016491">
    <property type="term" value="F:oxidoreductase activity"/>
    <property type="evidence" value="ECO:0007669"/>
    <property type="project" value="UniProtKB-KW"/>
</dbReference>
<dbReference type="InterPro" id="IPR026992">
    <property type="entry name" value="DIOX_N"/>
</dbReference>
<dbReference type="InterPro" id="IPR027443">
    <property type="entry name" value="IPNS-like_sf"/>
</dbReference>
<sequence>MVIVATASPAPHSPPKHTNGEHNCHPSVLSTGGNDDGGSIPVVDFSILINGTADQRSQAVRDLGRACEDWGFFMVGTYHPVSSAVMHHVLFFLKPIAVNASIWHAKVINHGVPEDLKESMVEACKELFSLPDEDKAEHLETEPMAPIRIGSGFYSVVDGARYWRNYLKMFAHPELHCPETPAKLRDVAAEYSVKSRALLLQLAKAISESLGLDGGRISEALNLDACFQILVGNHYPAYTGPGDLGVGLPAHSDHGLLTLLFQDGGVDGLQVEHDGEWHLAKPLPGAFFVIAGDQLEIVSNGRYKAAIHRAVVGGGEQERMSFVSMVSPSMDTVVEPVPELAREGRGMEFRGVRDYMAYQQSNKLEAKEALSIARVECATPPTVSNRLTDDGKAK</sequence>
<dbReference type="InterPro" id="IPR050295">
    <property type="entry name" value="Plant_2OG-oxidoreductases"/>
</dbReference>
<keyword evidence="4 5" id="KW-0408">Iron</keyword>
<evidence type="ECO:0000256" key="2">
    <source>
        <dbReference type="ARBA" id="ARBA00022723"/>
    </source>
</evidence>
<keyword evidence="2 5" id="KW-0479">Metal-binding</keyword>
<evidence type="ECO:0000313" key="9">
    <source>
        <dbReference type="Proteomes" id="UP001054889"/>
    </source>
</evidence>
<proteinExistence type="inferred from homology"/>
<accession>A0AAV5DYU4</accession>